<dbReference type="EC" id="3.5.1.25" evidence="9"/>
<dbReference type="NCBIfam" id="TIGR00221">
    <property type="entry name" value="nagA"/>
    <property type="match status" value="1"/>
</dbReference>
<dbReference type="AlphaFoldDB" id="A0A948TES9"/>
<dbReference type="InterPro" id="IPR011059">
    <property type="entry name" value="Metal-dep_hydrolase_composite"/>
</dbReference>
<protein>
    <submittedName>
        <fullName evidence="9">N-acetylglucosamine-6-phosphate deacetylase</fullName>
        <ecNumber evidence="9">3.5.1.25</ecNumber>
    </submittedName>
</protein>
<name>A0A948TES9_9GAMM</name>
<dbReference type="InterPro" id="IPR003764">
    <property type="entry name" value="GlcNAc_6-P_deAcase"/>
</dbReference>
<comment type="cofactor">
    <cofactor evidence="7">
        <name>a divalent metal cation</name>
        <dbReference type="ChEBI" id="CHEBI:60240"/>
    </cofactor>
    <text evidence="7">Binds 1 divalent metal cation per subunit.</text>
</comment>
<evidence type="ECO:0000256" key="4">
    <source>
        <dbReference type="ARBA" id="ARBA00023277"/>
    </source>
</evidence>
<feature type="active site" description="Proton donor/acceptor" evidence="6">
    <location>
        <position position="273"/>
    </location>
</feature>
<keyword evidence="4 5" id="KW-0119">Carbohydrate metabolism</keyword>
<evidence type="ECO:0000256" key="2">
    <source>
        <dbReference type="ARBA" id="ARBA00022723"/>
    </source>
</evidence>
<reference evidence="9" key="2">
    <citation type="submission" date="2021-04" db="EMBL/GenBank/DDBJ databases">
        <authorList>
            <person name="Gilroy R."/>
        </authorList>
    </citation>
    <scope>NUCLEOTIDE SEQUENCE</scope>
    <source>
        <strain evidence="9">378</strain>
    </source>
</reference>
<evidence type="ECO:0000313" key="9">
    <source>
        <dbReference type="EMBL" id="MBU3843541.1"/>
    </source>
</evidence>
<evidence type="ECO:0000313" key="10">
    <source>
        <dbReference type="Proteomes" id="UP000733611"/>
    </source>
</evidence>
<keyword evidence="2 7" id="KW-0479">Metal-binding</keyword>
<dbReference type="PANTHER" id="PTHR11113">
    <property type="entry name" value="N-ACETYLGLUCOSAMINE-6-PHOSPHATE DEACETYLASE"/>
    <property type="match status" value="1"/>
</dbReference>
<evidence type="ECO:0000259" key="8">
    <source>
        <dbReference type="Pfam" id="PF01979"/>
    </source>
</evidence>
<dbReference type="Proteomes" id="UP000733611">
    <property type="component" value="Unassembled WGS sequence"/>
</dbReference>
<feature type="binding site" evidence="7">
    <location>
        <position position="195"/>
    </location>
    <ligand>
        <name>Zn(2+)</name>
        <dbReference type="ChEBI" id="CHEBI:29105"/>
    </ligand>
</feature>
<dbReference type="PIRSF" id="PIRSF038994">
    <property type="entry name" value="NagA"/>
    <property type="match status" value="1"/>
</dbReference>
<dbReference type="Gene3D" id="3.20.20.140">
    <property type="entry name" value="Metal-dependent hydrolases"/>
    <property type="match status" value="1"/>
</dbReference>
<comment type="similarity">
    <text evidence="1 5">Belongs to the metallo-dependent hydrolases superfamily. NagA family.</text>
</comment>
<feature type="domain" description="Amidohydrolase-related" evidence="8">
    <location>
        <begin position="54"/>
        <end position="379"/>
    </location>
</feature>
<dbReference type="EMBL" id="JAHLFE010000027">
    <property type="protein sequence ID" value="MBU3843541.1"/>
    <property type="molecule type" value="Genomic_DNA"/>
</dbReference>
<sequence>MGATILRNAKLHLTRGVLDGADSLAVQNHRIIPLDPVLLEDGTSEEIDLNGMHVAPGFVDLLVNGCAGVTFSSDLSLDGLERMRRWQTLHGTLTFVPTLVSGPRESMTRALQAVRKFMDKHPGVCPGLHLEGPFINPERKGFHGSGYIRGISSSDITYLRENLDNIAYMTIAPEVVRSKFLVDLLGMGMRLSLGHTNASFNDAVEAFKLGVTNVTHLFNAMRMVNGREPGLIGAVLNAQTVSAGVIADGRHVHPAIVRIIHQLLKDRMYIVSDAQAVAGSPELMTSFTIAGTEVFNDAKRGLIDAKGSLVGTNICMMDGVKFLVKTCGIPLDDALMAASTVPARVLGLDKECGYIDTGYRADLIVFNDDFKIRYVIQNGFLKTTAELI</sequence>
<dbReference type="SUPFAM" id="SSF51338">
    <property type="entry name" value="Composite domain of metallo-dependent hydrolases"/>
    <property type="match status" value="1"/>
</dbReference>
<feature type="binding site" evidence="7">
    <location>
        <position position="131"/>
    </location>
    <ligand>
        <name>Zn(2+)</name>
        <dbReference type="ChEBI" id="CHEBI:29105"/>
    </ligand>
</feature>
<evidence type="ECO:0000256" key="6">
    <source>
        <dbReference type="PIRSR" id="PIRSR038994-1"/>
    </source>
</evidence>
<dbReference type="Pfam" id="PF01979">
    <property type="entry name" value="Amidohydro_1"/>
    <property type="match status" value="1"/>
</dbReference>
<feature type="binding site" evidence="7">
    <location>
        <position position="216"/>
    </location>
    <ligand>
        <name>Zn(2+)</name>
        <dbReference type="ChEBI" id="CHEBI:29105"/>
    </ligand>
</feature>
<organism evidence="9 10">
    <name type="scientific">Candidatus Anaerobiospirillum pullicola</name>
    <dbReference type="NCBI Taxonomy" id="2838451"/>
    <lineage>
        <taxon>Bacteria</taxon>
        <taxon>Pseudomonadati</taxon>
        <taxon>Pseudomonadota</taxon>
        <taxon>Gammaproteobacteria</taxon>
        <taxon>Aeromonadales</taxon>
        <taxon>Succinivibrionaceae</taxon>
        <taxon>Anaerobiospirillum</taxon>
    </lineage>
</organism>
<evidence type="ECO:0000256" key="3">
    <source>
        <dbReference type="ARBA" id="ARBA00022801"/>
    </source>
</evidence>
<reference evidence="9" key="1">
    <citation type="journal article" date="2021" name="PeerJ">
        <title>Extensive microbial diversity within the chicken gut microbiome revealed by metagenomics and culture.</title>
        <authorList>
            <person name="Gilroy R."/>
            <person name="Ravi A."/>
            <person name="Getino M."/>
            <person name="Pursley I."/>
            <person name="Horton D.L."/>
            <person name="Alikhan N.F."/>
            <person name="Baker D."/>
            <person name="Gharbi K."/>
            <person name="Hall N."/>
            <person name="Watson M."/>
            <person name="Adriaenssens E.M."/>
            <person name="Foster-Nyarko E."/>
            <person name="Jarju S."/>
            <person name="Secka A."/>
            <person name="Antonio M."/>
            <person name="Oren A."/>
            <person name="Chaudhuri R.R."/>
            <person name="La Ragione R."/>
            <person name="Hildebrand F."/>
            <person name="Pallen M.J."/>
        </authorList>
    </citation>
    <scope>NUCLEOTIDE SEQUENCE</scope>
    <source>
        <strain evidence="9">378</strain>
    </source>
</reference>
<accession>A0A948TES9</accession>
<evidence type="ECO:0000256" key="7">
    <source>
        <dbReference type="PIRSR" id="PIRSR038994-3"/>
    </source>
</evidence>
<keyword evidence="3 5" id="KW-0378">Hydrolase</keyword>
<dbReference type="GO" id="GO:0046872">
    <property type="term" value="F:metal ion binding"/>
    <property type="evidence" value="ECO:0007669"/>
    <property type="project" value="UniProtKB-KW"/>
</dbReference>
<dbReference type="InterPro" id="IPR032466">
    <property type="entry name" value="Metal_Hydrolase"/>
</dbReference>
<evidence type="ECO:0000256" key="1">
    <source>
        <dbReference type="ARBA" id="ARBA00010716"/>
    </source>
</evidence>
<proteinExistence type="inferred from homology"/>
<evidence type="ECO:0000256" key="5">
    <source>
        <dbReference type="PIRNR" id="PIRNR038994"/>
    </source>
</evidence>
<dbReference type="PANTHER" id="PTHR11113:SF14">
    <property type="entry name" value="N-ACETYLGLUCOSAMINE-6-PHOSPHATE DEACETYLASE"/>
    <property type="match status" value="1"/>
</dbReference>
<dbReference type="Gene3D" id="2.30.40.10">
    <property type="entry name" value="Urease, subunit C, domain 1"/>
    <property type="match status" value="1"/>
</dbReference>
<dbReference type="GO" id="GO:0006046">
    <property type="term" value="P:N-acetylglucosamine catabolic process"/>
    <property type="evidence" value="ECO:0007669"/>
    <property type="project" value="TreeGrafter"/>
</dbReference>
<gene>
    <name evidence="9" type="primary">nagA</name>
    <name evidence="9" type="ORF">H9847_01515</name>
</gene>
<dbReference type="InterPro" id="IPR006680">
    <property type="entry name" value="Amidohydro-rel"/>
</dbReference>
<dbReference type="GO" id="GO:0008448">
    <property type="term" value="F:N-acetylglucosamine-6-phosphate deacetylase activity"/>
    <property type="evidence" value="ECO:0007669"/>
    <property type="project" value="UniProtKB-EC"/>
</dbReference>
<comment type="caution">
    <text evidence="9">The sequence shown here is derived from an EMBL/GenBank/DDBJ whole genome shotgun (WGS) entry which is preliminary data.</text>
</comment>
<dbReference type="SUPFAM" id="SSF51556">
    <property type="entry name" value="Metallo-dependent hydrolases"/>
    <property type="match status" value="1"/>
</dbReference>